<reference evidence="2 3" key="1">
    <citation type="submission" date="2023-03" db="EMBL/GenBank/DDBJ databases">
        <title>Genome insight into feeding habits of ladybird beetles.</title>
        <authorList>
            <person name="Li H.-S."/>
            <person name="Huang Y.-H."/>
            <person name="Pang H."/>
        </authorList>
    </citation>
    <scope>NUCLEOTIDE SEQUENCE [LARGE SCALE GENOMIC DNA]</scope>
    <source>
        <strain evidence="2">SYSU_2023b</strain>
        <tissue evidence="2">Whole body</tissue>
    </source>
</reference>
<accession>A0AAW1VDJ4</accession>
<evidence type="ECO:0000313" key="3">
    <source>
        <dbReference type="Proteomes" id="UP001431783"/>
    </source>
</evidence>
<sequence>MKAVVCLLVGIVAVATAFPQKEGGAYTNEAIRQAQNTQLIPKDAQIQKVEEGIEIGAYEGIPGNQRVNLFEILGDQFPTEVVNNLQQQIDQVGKNK</sequence>
<organism evidence="2 3">
    <name type="scientific">Henosepilachna vigintioctopunctata</name>
    <dbReference type="NCBI Taxonomy" id="420089"/>
    <lineage>
        <taxon>Eukaryota</taxon>
        <taxon>Metazoa</taxon>
        <taxon>Ecdysozoa</taxon>
        <taxon>Arthropoda</taxon>
        <taxon>Hexapoda</taxon>
        <taxon>Insecta</taxon>
        <taxon>Pterygota</taxon>
        <taxon>Neoptera</taxon>
        <taxon>Endopterygota</taxon>
        <taxon>Coleoptera</taxon>
        <taxon>Polyphaga</taxon>
        <taxon>Cucujiformia</taxon>
        <taxon>Coccinelloidea</taxon>
        <taxon>Coccinellidae</taxon>
        <taxon>Epilachninae</taxon>
        <taxon>Epilachnini</taxon>
        <taxon>Henosepilachna</taxon>
    </lineage>
</organism>
<name>A0AAW1VDJ4_9CUCU</name>
<gene>
    <name evidence="2" type="ORF">WA026_022566</name>
</gene>
<dbReference type="Proteomes" id="UP001431783">
    <property type="component" value="Unassembled WGS sequence"/>
</dbReference>
<feature type="chain" id="PRO_5043407842" evidence="1">
    <location>
        <begin position="18"/>
        <end position="96"/>
    </location>
</feature>
<comment type="caution">
    <text evidence="2">The sequence shown here is derived from an EMBL/GenBank/DDBJ whole genome shotgun (WGS) entry which is preliminary data.</text>
</comment>
<protein>
    <submittedName>
        <fullName evidence="2">Uncharacterized protein</fullName>
    </submittedName>
</protein>
<proteinExistence type="predicted"/>
<dbReference type="AlphaFoldDB" id="A0AAW1VDJ4"/>
<dbReference type="EMBL" id="JARQZJ010000140">
    <property type="protein sequence ID" value="KAK9892885.1"/>
    <property type="molecule type" value="Genomic_DNA"/>
</dbReference>
<keyword evidence="3" id="KW-1185">Reference proteome</keyword>
<keyword evidence="1" id="KW-0732">Signal</keyword>
<evidence type="ECO:0000313" key="2">
    <source>
        <dbReference type="EMBL" id="KAK9892885.1"/>
    </source>
</evidence>
<evidence type="ECO:0000256" key="1">
    <source>
        <dbReference type="SAM" id="SignalP"/>
    </source>
</evidence>
<feature type="signal peptide" evidence="1">
    <location>
        <begin position="1"/>
        <end position="17"/>
    </location>
</feature>